<sequence length="71" mass="8093">MPLLETAADDDIGEWAVITVEFCKRARCLYVENFFCKRRHLLGQVSLSLAVSSNTISPYFTRRRTNNGPVD</sequence>
<dbReference type="AlphaFoldDB" id="A0A7R9I361"/>
<proteinExistence type="predicted"/>
<organism evidence="1">
    <name type="scientific">Timema bartmani</name>
    <dbReference type="NCBI Taxonomy" id="61472"/>
    <lineage>
        <taxon>Eukaryota</taxon>
        <taxon>Metazoa</taxon>
        <taxon>Ecdysozoa</taxon>
        <taxon>Arthropoda</taxon>
        <taxon>Hexapoda</taxon>
        <taxon>Insecta</taxon>
        <taxon>Pterygota</taxon>
        <taxon>Neoptera</taxon>
        <taxon>Polyneoptera</taxon>
        <taxon>Phasmatodea</taxon>
        <taxon>Timematodea</taxon>
        <taxon>Timematoidea</taxon>
        <taxon>Timematidae</taxon>
        <taxon>Timema</taxon>
    </lineage>
</organism>
<dbReference type="EMBL" id="OD567489">
    <property type="protein sequence ID" value="CAD7445727.1"/>
    <property type="molecule type" value="Genomic_DNA"/>
</dbReference>
<protein>
    <submittedName>
        <fullName evidence="1">Uncharacterized protein</fullName>
    </submittedName>
</protein>
<reference evidence="1" key="1">
    <citation type="submission" date="2020-11" db="EMBL/GenBank/DDBJ databases">
        <authorList>
            <person name="Tran Van P."/>
        </authorList>
    </citation>
    <scope>NUCLEOTIDE SEQUENCE</scope>
</reference>
<gene>
    <name evidence="1" type="ORF">TBIB3V08_LOCUS8075</name>
</gene>
<accession>A0A7R9I361</accession>
<name>A0A7R9I361_9NEOP</name>
<evidence type="ECO:0000313" key="1">
    <source>
        <dbReference type="EMBL" id="CAD7445727.1"/>
    </source>
</evidence>